<dbReference type="InterPro" id="IPR041215">
    <property type="entry name" value="FlgO_dom"/>
</dbReference>
<accession>A0A7J0BRG6</accession>
<organism evidence="4 5">
    <name type="scientific">Desulfovibrio psychrotolerans</name>
    <dbReference type="NCBI Taxonomy" id="415242"/>
    <lineage>
        <taxon>Bacteria</taxon>
        <taxon>Pseudomonadati</taxon>
        <taxon>Thermodesulfobacteriota</taxon>
        <taxon>Desulfovibrionia</taxon>
        <taxon>Desulfovibrionales</taxon>
        <taxon>Desulfovibrionaceae</taxon>
        <taxon>Desulfovibrio</taxon>
    </lineage>
</organism>
<protein>
    <recommendedName>
        <fullName evidence="3">FlgO domain-containing protein</fullName>
    </recommendedName>
</protein>
<dbReference type="Proteomes" id="UP000503820">
    <property type="component" value="Unassembled WGS sequence"/>
</dbReference>
<keyword evidence="5" id="KW-1185">Reference proteome</keyword>
<dbReference type="Pfam" id="PF17680">
    <property type="entry name" value="FlgO"/>
    <property type="match status" value="1"/>
</dbReference>
<evidence type="ECO:0000313" key="4">
    <source>
        <dbReference type="EMBL" id="GFM35735.1"/>
    </source>
</evidence>
<feature type="chain" id="PRO_5029603899" description="FlgO domain-containing protein" evidence="2">
    <location>
        <begin position="24"/>
        <end position="281"/>
    </location>
</feature>
<evidence type="ECO:0000259" key="3">
    <source>
        <dbReference type="Pfam" id="PF17680"/>
    </source>
</evidence>
<dbReference type="EMBL" id="BLVP01000001">
    <property type="protein sequence ID" value="GFM35735.1"/>
    <property type="molecule type" value="Genomic_DNA"/>
</dbReference>
<evidence type="ECO:0000256" key="2">
    <source>
        <dbReference type="SAM" id="SignalP"/>
    </source>
</evidence>
<proteinExistence type="predicted"/>
<dbReference type="AlphaFoldDB" id="A0A7J0BRG6"/>
<evidence type="ECO:0000256" key="1">
    <source>
        <dbReference type="SAM" id="MobiDB-lite"/>
    </source>
</evidence>
<evidence type="ECO:0000313" key="5">
    <source>
        <dbReference type="Proteomes" id="UP000503820"/>
    </source>
</evidence>
<reference evidence="4 5" key="1">
    <citation type="submission" date="2020-05" db="EMBL/GenBank/DDBJ databases">
        <title>Draft genome sequence of Desulfovibrio psychrotolerans JS1T.</title>
        <authorList>
            <person name="Ueno A."/>
            <person name="Tamazawa S."/>
            <person name="Tamamura S."/>
            <person name="Murakami T."/>
            <person name="Kiyama T."/>
            <person name="Inomata H."/>
            <person name="Amano Y."/>
            <person name="Miyakawa K."/>
            <person name="Tamaki H."/>
            <person name="Naganuma T."/>
            <person name="Kaneko K."/>
        </authorList>
    </citation>
    <scope>NUCLEOTIDE SEQUENCE [LARGE SCALE GENOMIC DNA]</scope>
    <source>
        <strain evidence="4 5">JS1</strain>
    </source>
</reference>
<feature type="signal peptide" evidence="2">
    <location>
        <begin position="1"/>
        <end position="23"/>
    </location>
</feature>
<feature type="compositionally biased region" description="Low complexity" evidence="1">
    <location>
        <begin position="241"/>
        <end position="260"/>
    </location>
</feature>
<feature type="domain" description="FlgO" evidence="3">
    <location>
        <begin position="55"/>
        <end position="183"/>
    </location>
</feature>
<comment type="caution">
    <text evidence="4">The sequence shown here is derived from an EMBL/GenBank/DDBJ whole genome shotgun (WGS) entry which is preliminary data.</text>
</comment>
<keyword evidence="2" id="KW-0732">Signal</keyword>
<feature type="region of interest" description="Disordered" evidence="1">
    <location>
        <begin position="233"/>
        <end position="281"/>
    </location>
</feature>
<sequence>MAMKILSCLFAAAALLIAGHALAGQGAVPRQPAQYEAAPAPQNGGSVLVASSHYAADVLHNMLSARLSKESPVLVASMVQLDDLEKTSGLGRVVMQQVGSRLSQYGYRIVDSRLRSSMVMRPHEGEFMLSRDVARLMQTEYAAQAVLVGSYTESLSAVYFSLRLIRLDDGAVVAAYEYYLPNRGEVRSLLQQGRKASGDGSMWSSFAGRPEAYASNGVSLPPVKNLNVQRPDRVPLVGHVPPRGTAGTPFPATGAASPSAQTYTEDPPVMPMTSVPDEGIK</sequence>
<name>A0A7J0BRG6_9BACT</name>
<gene>
    <name evidence="4" type="ORF">DSM19430T_04190</name>
</gene>